<name>A0A813JCY7_POLGL</name>
<dbReference type="PANTHER" id="PTHR31296:SF1">
    <property type="entry name" value="MITOCHONDRIAL PROTEIN C2ORF69"/>
    <property type="match status" value="1"/>
</dbReference>
<evidence type="ECO:0000313" key="1">
    <source>
        <dbReference type="EMBL" id="CAE8673649.1"/>
    </source>
</evidence>
<dbReference type="GO" id="GO:0005739">
    <property type="term" value="C:mitochondrion"/>
    <property type="evidence" value="ECO:0007669"/>
    <property type="project" value="TreeGrafter"/>
</dbReference>
<protein>
    <submittedName>
        <fullName evidence="1">Uncharacterized protein</fullName>
    </submittedName>
</protein>
<dbReference type="PANTHER" id="PTHR31296">
    <property type="entry name" value="UPF0565 PROTEIN C2ORF69"/>
    <property type="match status" value="1"/>
</dbReference>
<evidence type="ECO:0000313" key="2">
    <source>
        <dbReference type="Proteomes" id="UP000626109"/>
    </source>
</evidence>
<comment type="caution">
    <text evidence="1">The sequence shown here is derived from an EMBL/GenBank/DDBJ whole genome shotgun (WGS) entry which is preliminary data.</text>
</comment>
<gene>
    <name evidence="1" type="ORF">PGLA2088_LOCUS18623</name>
</gene>
<dbReference type="Pfam" id="PF10561">
    <property type="entry name" value="C2orf69"/>
    <property type="match status" value="2"/>
</dbReference>
<organism evidence="1 2">
    <name type="scientific">Polarella glacialis</name>
    <name type="common">Dinoflagellate</name>
    <dbReference type="NCBI Taxonomy" id="89957"/>
    <lineage>
        <taxon>Eukaryota</taxon>
        <taxon>Sar</taxon>
        <taxon>Alveolata</taxon>
        <taxon>Dinophyceae</taxon>
        <taxon>Suessiales</taxon>
        <taxon>Suessiaceae</taxon>
        <taxon>Polarella</taxon>
    </lineage>
</organism>
<dbReference type="EMBL" id="CAJNNW010024672">
    <property type="protein sequence ID" value="CAE8673649.1"/>
    <property type="molecule type" value="Genomic_DNA"/>
</dbReference>
<dbReference type="Proteomes" id="UP000626109">
    <property type="component" value="Unassembled WGS sequence"/>
</dbReference>
<dbReference type="AlphaFoldDB" id="A0A813JCY7"/>
<proteinExistence type="predicted"/>
<dbReference type="InterPro" id="IPR018881">
    <property type="entry name" value="C2orf69_mit"/>
</dbReference>
<sequence>MPLCLGVFHCQGAERKFNWLLVRHVPGARRCVVFFPGDISDFASGHGPYSYSLEGLMWVLCCKFPEDTVVLVKSRMMVDHCAIYVNFMLVDGVGNPRPLTERRGVEDSAEDELEHPKAVEHLKLLLQSLAGDLGQDLPQSLVLVGFSKGASVLNALLRESSEAEFWGRVESVHFVDAGLLVPGVFPVQDKELWGLYEVVAAHFVIWLHATPRQMKDESRPFIVEEHEAFAQRCQVAGLSLERRMYAEGEEPGLDMHFDALRCFLTSPSDRDGGDQHCGFFHRWKTEAEESER</sequence>
<accession>A0A813JCY7</accession>
<reference evidence="1" key="1">
    <citation type="submission" date="2021-02" db="EMBL/GenBank/DDBJ databases">
        <authorList>
            <person name="Dougan E. K."/>
            <person name="Rhodes N."/>
            <person name="Thang M."/>
            <person name="Chan C."/>
        </authorList>
    </citation>
    <scope>NUCLEOTIDE SEQUENCE</scope>
</reference>